<dbReference type="EMBL" id="JANBVN010000124">
    <property type="protein sequence ID" value="KAJ9142278.1"/>
    <property type="molecule type" value="Genomic_DNA"/>
</dbReference>
<evidence type="ECO:0000313" key="1">
    <source>
        <dbReference type="EMBL" id="KAJ9142278.1"/>
    </source>
</evidence>
<gene>
    <name evidence="1" type="ORF">NKR19_g7270</name>
</gene>
<name>A0AA38RN95_9PEZI</name>
<evidence type="ECO:0000313" key="2">
    <source>
        <dbReference type="Proteomes" id="UP001174691"/>
    </source>
</evidence>
<dbReference type="AlphaFoldDB" id="A0AA38RN95"/>
<accession>A0AA38RN95</accession>
<protein>
    <submittedName>
        <fullName evidence="1">Uncharacterized protein</fullName>
    </submittedName>
</protein>
<organism evidence="1 2">
    <name type="scientific">Coniochaeta hoffmannii</name>
    <dbReference type="NCBI Taxonomy" id="91930"/>
    <lineage>
        <taxon>Eukaryota</taxon>
        <taxon>Fungi</taxon>
        <taxon>Dikarya</taxon>
        <taxon>Ascomycota</taxon>
        <taxon>Pezizomycotina</taxon>
        <taxon>Sordariomycetes</taxon>
        <taxon>Sordariomycetidae</taxon>
        <taxon>Coniochaetales</taxon>
        <taxon>Coniochaetaceae</taxon>
        <taxon>Coniochaeta</taxon>
    </lineage>
</organism>
<proteinExistence type="predicted"/>
<dbReference type="Proteomes" id="UP001174691">
    <property type="component" value="Unassembled WGS sequence"/>
</dbReference>
<sequence length="108" mass="12064">MNNSLFSNPKRVTQMLWVAAGLLFFIAVFHSTGLGSTSKDWVSSTVQSVAGSGQRASLREYMRLAEASWLKTVKQRHELIAKDWGTVDKMPMYAAHTADTYFATPYTV</sequence>
<reference evidence="1" key="1">
    <citation type="submission" date="2022-07" db="EMBL/GenBank/DDBJ databases">
        <title>Fungi with potential for degradation of polypropylene.</title>
        <authorList>
            <person name="Gostincar C."/>
        </authorList>
    </citation>
    <scope>NUCLEOTIDE SEQUENCE</scope>
    <source>
        <strain evidence="1">EXF-13287</strain>
    </source>
</reference>
<keyword evidence="2" id="KW-1185">Reference proteome</keyword>
<comment type="caution">
    <text evidence="1">The sequence shown here is derived from an EMBL/GenBank/DDBJ whole genome shotgun (WGS) entry which is preliminary data.</text>
</comment>